<feature type="compositionally biased region" description="Polar residues" evidence="7">
    <location>
        <begin position="885"/>
        <end position="897"/>
    </location>
</feature>
<feature type="compositionally biased region" description="Basic residues" evidence="7">
    <location>
        <begin position="898"/>
        <end position="908"/>
    </location>
</feature>
<feature type="compositionally biased region" description="Basic and acidic residues" evidence="7">
    <location>
        <begin position="950"/>
        <end position="959"/>
    </location>
</feature>
<accession>A0ABR4CLU8</accession>
<keyword evidence="4 8" id="KW-1133">Transmembrane helix</keyword>
<feature type="compositionally biased region" description="Polar residues" evidence="7">
    <location>
        <begin position="24"/>
        <end position="33"/>
    </location>
</feature>
<comment type="subcellular location">
    <subcellularLocation>
        <location evidence="1">Endomembrane system</location>
        <topology evidence="1">Multi-pass membrane protein</topology>
    </subcellularLocation>
    <subcellularLocation>
        <location evidence="6">Endoplasmic reticulum membrane</location>
    </subcellularLocation>
</comment>
<dbReference type="InterPro" id="IPR006685">
    <property type="entry name" value="MscS_channel_2nd"/>
</dbReference>
<evidence type="ECO:0000259" key="9">
    <source>
        <dbReference type="PROSITE" id="PS50222"/>
    </source>
</evidence>
<feature type="compositionally biased region" description="Basic and acidic residues" evidence="7">
    <location>
        <begin position="1"/>
        <end position="10"/>
    </location>
</feature>
<protein>
    <recommendedName>
        <fullName evidence="6">Mechanosensitive ion channel protein</fullName>
    </recommendedName>
</protein>
<dbReference type="InterPro" id="IPR002048">
    <property type="entry name" value="EF_hand_dom"/>
</dbReference>
<evidence type="ECO:0000256" key="6">
    <source>
        <dbReference type="PIRNR" id="PIRNR017209"/>
    </source>
</evidence>
<sequence length="1009" mass="113252">MSTPITEKEQFSFPAFAPDPAPNNGHNTQTLPGNNYHDRRSSDEDGTLKDPENDDMDRNYLRVTTSYADGPDHIDRDRSPLSPSQQKEQSRRLDDDLEMLRAERVVSNAEHTNADSIGRTKSMARSRSRTAVEPEDDFDIGTTPIHEKTKIYKPPKHPTTKIAKVFKRIHNSIFLVRWFFYIAPVTILLLIPTLLGLLVFKDATVGDAYLFWFGIWLEIVWLTLWLGRIIAKCLPYPMGLISSLFTNNSKKWRDLGKALEVPATLFFWGLAVEISFLPTMKNHHRGGDKTTRPWETTVNKIIISLFVGLTLNFFEKIIIQLIAISFHLRTYADRIEVNKFQISSLVKLYVYSKEKIAMEDSEFELNMTGPSSGARTPMQYVNKAQKNARQAFNKVGDVAGKVAGDFTGQAVKTSTHPHQVVLQLLNSTSGSQVLARRLYRTYAQEDLETASADDLRPAFDNDEEATAAFSMFDKDLNGDISMEELEAVCVEIGRERKAITASLKDLDSVVSKLDDVFMFIVIVITILVFISLISTSASGVLTSAGSTLLALSWLFSATAQEFLQSVIFVFVKHPFDVGDRVTIYGNTGSDMKGDDYFVKEIALLYTEFKKMEGHVVQAPNSYLNTLFILNQRRSGGLAEAVPVTVKFGTTLDQIDALRARLLEFVTSENREYQKNILTELRTVYECHSITLNVVFFYKSNWQNELLRLQRRNKFICAMMVTMNELGIEGPRMRLAGATQNFPMHLHDAYAHPAEGQGSDSQYPTDGPGPRSGSLARDTPLDITAPQQPVRSHASILRNRTDSVSRNRGESLGQMGKRVDFSLGMSSISSGADFGDVYEDRKPFVPPPHRTTTSASPARGHSSSSKERSSRDRRQSEDEMMRTSTRDSQFSNGGSSQTHRNRFFSRNRSKLGTAEEGTRLEDLEAGTREFGKEDLPDIPEASGSNSANWAEEMRREEERMGGSGNGNGRIDPRTGIVSPQAVQRDSAVERGDLPMSFQPRRAATEQYKKR</sequence>
<dbReference type="PROSITE" id="PS50222">
    <property type="entry name" value="EF_HAND_2"/>
    <property type="match status" value="1"/>
</dbReference>
<evidence type="ECO:0000313" key="10">
    <source>
        <dbReference type="EMBL" id="KAL2070946.1"/>
    </source>
</evidence>
<feature type="transmembrane region" description="Helical" evidence="8">
    <location>
        <begin position="297"/>
        <end position="314"/>
    </location>
</feature>
<dbReference type="InterPro" id="IPR010920">
    <property type="entry name" value="LSM_dom_sf"/>
</dbReference>
<evidence type="ECO:0000256" key="1">
    <source>
        <dbReference type="ARBA" id="ARBA00004127"/>
    </source>
</evidence>
<dbReference type="PANTHER" id="PTHR31323">
    <property type="entry name" value="MECHANOSENSITIVE ION CHANNEL PROTEIN MSY2"/>
    <property type="match status" value="1"/>
</dbReference>
<dbReference type="PIRSF" id="PIRSF017209">
    <property type="entry name" value="Memb_At2g17000_prd"/>
    <property type="match status" value="1"/>
</dbReference>
<feature type="compositionally biased region" description="Basic and acidic residues" evidence="7">
    <location>
        <begin position="863"/>
        <end position="884"/>
    </location>
</feature>
<feature type="transmembrane region" description="Helical" evidence="8">
    <location>
        <begin position="258"/>
        <end position="277"/>
    </location>
</feature>
<feature type="compositionally biased region" description="Basic and acidic residues" evidence="7">
    <location>
        <begin position="70"/>
        <end position="79"/>
    </location>
</feature>
<feature type="transmembrane region" description="Helical" evidence="8">
    <location>
        <begin position="174"/>
        <end position="197"/>
    </location>
</feature>
<keyword evidence="11" id="KW-1185">Reference proteome</keyword>
<proteinExistence type="inferred from homology"/>
<dbReference type="InterPro" id="IPR023408">
    <property type="entry name" value="MscS_beta-dom_sf"/>
</dbReference>
<keyword evidence="6" id="KW-0256">Endoplasmic reticulum</keyword>
<organism evidence="10 11">
    <name type="scientific">Oculimacula yallundae</name>
    <dbReference type="NCBI Taxonomy" id="86028"/>
    <lineage>
        <taxon>Eukaryota</taxon>
        <taxon>Fungi</taxon>
        <taxon>Dikarya</taxon>
        <taxon>Ascomycota</taxon>
        <taxon>Pezizomycotina</taxon>
        <taxon>Leotiomycetes</taxon>
        <taxon>Helotiales</taxon>
        <taxon>Ploettnerulaceae</taxon>
        <taxon>Oculimacula</taxon>
    </lineage>
</organism>
<comment type="caution">
    <text evidence="10">The sequence shown here is derived from an EMBL/GenBank/DDBJ whole genome shotgun (WGS) entry which is preliminary data.</text>
</comment>
<dbReference type="Pfam" id="PF00924">
    <property type="entry name" value="MS_channel_2nd"/>
    <property type="match status" value="1"/>
</dbReference>
<feature type="compositionally biased region" description="Basic and acidic residues" evidence="7">
    <location>
        <begin position="798"/>
        <end position="808"/>
    </location>
</feature>
<evidence type="ECO:0000256" key="7">
    <source>
        <dbReference type="SAM" id="MobiDB-lite"/>
    </source>
</evidence>
<dbReference type="Proteomes" id="UP001595075">
    <property type="component" value="Unassembled WGS sequence"/>
</dbReference>
<feature type="transmembrane region" description="Helical" evidence="8">
    <location>
        <begin position="209"/>
        <end position="231"/>
    </location>
</feature>
<dbReference type="InterPro" id="IPR016688">
    <property type="entry name" value="MscS-like_plants/fungi"/>
</dbReference>
<evidence type="ECO:0000256" key="2">
    <source>
        <dbReference type="ARBA" id="ARBA00008017"/>
    </source>
</evidence>
<dbReference type="Gene3D" id="2.30.30.60">
    <property type="match status" value="1"/>
</dbReference>
<dbReference type="InterPro" id="IPR058650">
    <property type="entry name" value="Msy1/2-like"/>
</dbReference>
<evidence type="ECO:0000256" key="4">
    <source>
        <dbReference type="ARBA" id="ARBA00022989"/>
    </source>
</evidence>
<feature type="compositionally biased region" description="Basic and acidic residues" evidence="7">
    <location>
        <begin position="36"/>
        <end position="60"/>
    </location>
</feature>
<name>A0ABR4CLU8_9HELO</name>
<dbReference type="Gene3D" id="1.10.238.10">
    <property type="entry name" value="EF-hand"/>
    <property type="match status" value="1"/>
</dbReference>
<feature type="region of interest" description="Disordered" evidence="7">
    <location>
        <begin position="1"/>
        <end position="95"/>
    </location>
</feature>
<evidence type="ECO:0000256" key="3">
    <source>
        <dbReference type="ARBA" id="ARBA00022692"/>
    </source>
</evidence>
<feature type="transmembrane region" description="Helical" evidence="8">
    <location>
        <begin position="549"/>
        <end position="571"/>
    </location>
</feature>
<dbReference type="InterPro" id="IPR011992">
    <property type="entry name" value="EF-hand-dom_pair"/>
</dbReference>
<dbReference type="EMBL" id="JAZHXI010000006">
    <property type="protein sequence ID" value="KAL2070946.1"/>
    <property type="molecule type" value="Genomic_DNA"/>
</dbReference>
<evidence type="ECO:0000313" key="11">
    <source>
        <dbReference type="Proteomes" id="UP001595075"/>
    </source>
</evidence>
<dbReference type="Pfam" id="PF25886">
    <property type="entry name" value="Msy1"/>
    <property type="match status" value="1"/>
</dbReference>
<feature type="domain" description="EF-hand" evidence="9">
    <location>
        <begin position="460"/>
        <end position="495"/>
    </location>
</feature>
<feature type="region of interest" description="Disordered" evidence="7">
    <location>
        <begin position="838"/>
        <end position="1009"/>
    </location>
</feature>
<keyword evidence="3 8" id="KW-0812">Transmembrane</keyword>
<evidence type="ECO:0000256" key="8">
    <source>
        <dbReference type="SAM" id="Phobius"/>
    </source>
</evidence>
<evidence type="ECO:0000256" key="5">
    <source>
        <dbReference type="ARBA" id="ARBA00023136"/>
    </source>
</evidence>
<feature type="transmembrane region" description="Helical" evidence="8">
    <location>
        <begin position="516"/>
        <end position="537"/>
    </location>
</feature>
<reference evidence="10 11" key="1">
    <citation type="journal article" date="2024" name="Commun. Biol.">
        <title>Comparative genomic analysis of thermophilic fungi reveals convergent evolutionary adaptations and gene losses.</title>
        <authorList>
            <person name="Steindorff A.S."/>
            <person name="Aguilar-Pontes M.V."/>
            <person name="Robinson A.J."/>
            <person name="Andreopoulos B."/>
            <person name="LaButti K."/>
            <person name="Kuo A."/>
            <person name="Mondo S."/>
            <person name="Riley R."/>
            <person name="Otillar R."/>
            <person name="Haridas S."/>
            <person name="Lipzen A."/>
            <person name="Grimwood J."/>
            <person name="Schmutz J."/>
            <person name="Clum A."/>
            <person name="Reid I.D."/>
            <person name="Moisan M.C."/>
            <person name="Butler G."/>
            <person name="Nguyen T.T.M."/>
            <person name="Dewar K."/>
            <person name="Conant G."/>
            <person name="Drula E."/>
            <person name="Henrissat B."/>
            <person name="Hansel C."/>
            <person name="Singer S."/>
            <person name="Hutchinson M.I."/>
            <person name="de Vries R.P."/>
            <person name="Natvig D.O."/>
            <person name="Powell A.J."/>
            <person name="Tsang A."/>
            <person name="Grigoriev I.V."/>
        </authorList>
    </citation>
    <scope>NUCLEOTIDE SEQUENCE [LARGE SCALE GENOMIC DNA]</scope>
    <source>
        <strain evidence="10 11">CBS 494.80</strain>
    </source>
</reference>
<dbReference type="PANTHER" id="PTHR31323:SF15">
    <property type="entry name" value="MECHANOSENSITIVE ION CHANNEL PROTEIN MSY1"/>
    <property type="match status" value="1"/>
</dbReference>
<dbReference type="SUPFAM" id="SSF47473">
    <property type="entry name" value="EF-hand"/>
    <property type="match status" value="1"/>
</dbReference>
<keyword evidence="5 6" id="KW-0472">Membrane</keyword>
<feature type="compositionally biased region" description="Low complexity" evidence="7">
    <location>
        <begin position="853"/>
        <end position="862"/>
    </location>
</feature>
<feature type="region of interest" description="Disordered" evidence="7">
    <location>
        <begin position="750"/>
        <end position="814"/>
    </location>
</feature>
<dbReference type="SUPFAM" id="SSF50182">
    <property type="entry name" value="Sm-like ribonucleoproteins"/>
    <property type="match status" value="1"/>
</dbReference>
<comment type="similarity">
    <text evidence="2 6">Belongs to the MscS (TC 1.A.23) family.</text>
</comment>
<feature type="compositionally biased region" description="Basic and acidic residues" evidence="7">
    <location>
        <begin position="915"/>
        <end position="934"/>
    </location>
</feature>
<gene>
    <name evidence="10" type="ORF">VTL71DRAFT_13972</name>
</gene>